<organism evidence="1 2">
    <name type="scientific">Candidatus Tagabacteria bacterium CG10_big_fil_rev_8_21_14_0_10_40_13</name>
    <dbReference type="NCBI Taxonomy" id="1975022"/>
    <lineage>
        <taxon>Bacteria</taxon>
        <taxon>Candidatus Tagaibacteriota</taxon>
    </lineage>
</organism>
<protein>
    <submittedName>
        <fullName evidence="1">Uncharacterized protein</fullName>
    </submittedName>
</protein>
<sequence length="59" mass="7041">MKKRKKNKKIKTVNLIYNPSEKGNFRLSQALRMLLGEEDIRNYLLKEKSNIKKYGDENL</sequence>
<dbReference type="Proteomes" id="UP000230603">
    <property type="component" value="Unassembled WGS sequence"/>
</dbReference>
<evidence type="ECO:0000313" key="1">
    <source>
        <dbReference type="EMBL" id="PJE72774.1"/>
    </source>
</evidence>
<reference evidence="2" key="1">
    <citation type="submission" date="2017-09" db="EMBL/GenBank/DDBJ databases">
        <title>Depth-based differentiation of microbial function through sediment-hosted aquifers and enrichment of novel symbionts in the deep terrestrial subsurface.</title>
        <authorList>
            <person name="Probst A.J."/>
            <person name="Ladd B."/>
            <person name="Jarett J.K."/>
            <person name="Geller-Mcgrath D.E."/>
            <person name="Sieber C.M.K."/>
            <person name="Emerson J.B."/>
            <person name="Anantharaman K."/>
            <person name="Thomas B.C."/>
            <person name="Malmstrom R."/>
            <person name="Stieglmeier M."/>
            <person name="Klingl A."/>
            <person name="Woyke T."/>
            <person name="Ryan C.M."/>
            <person name="Banfield J.F."/>
        </authorList>
    </citation>
    <scope>NUCLEOTIDE SEQUENCE [LARGE SCALE GENOMIC DNA]</scope>
</reference>
<proteinExistence type="predicted"/>
<comment type="caution">
    <text evidence="1">The sequence shown here is derived from an EMBL/GenBank/DDBJ whole genome shotgun (WGS) entry which is preliminary data.</text>
</comment>
<dbReference type="EMBL" id="PFEP01000042">
    <property type="protein sequence ID" value="PJE72774.1"/>
    <property type="molecule type" value="Genomic_DNA"/>
</dbReference>
<accession>A0A2M8L819</accession>
<evidence type="ECO:0000313" key="2">
    <source>
        <dbReference type="Proteomes" id="UP000230603"/>
    </source>
</evidence>
<dbReference type="AlphaFoldDB" id="A0A2M8L819"/>
<name>A0A2M8L819_9BACT</name>
<gene>
    <name evidence="1" type="ORF">COV00_03485</name>
</gene>